<dbReference type="Proteomes" id="UP000318571">
    <property type="component" value="Chromosome 3"/>
</dbReference>
<keyword evidence="1" id="KW-0175">Coiled coil</keyword>
<dbReference type="PANTHER" id="PTHR13664:SF0">
    <property type="entry name" value="BECLIN 1-ASSOCIATED AUTOPHAGY-RELATED KEY REGULATOR"/>
    <property type="match status" value="1"/>
</dbReference>
<sequence length="525" mass="60215">MASADSDEGAPLLSPLEVPYYDDTVAYHDGFWQHEDTALSVAPPNLQTVAMDSSESSDFPTPLAPPRVPCFACQHRRNIFICTSCLQSGQFEHSRDRQPESMADKQVRDAGLTRSITDMRTRVLQSMNVRVRRQLMLEKIRWHKTNIRSLEKAVADKRDQWTVTSGLAQKIELGNGRRRSRFDLFERKVEQIRRCSLGYRNELKQRERQVADLASTLAAHRQKYIRDLSAHIFPISEIFPSQVVTHCYSDDEDDNQECLIMESLNEAMSTSFINGRWVDNTPHSNEMHYRIVESCLSSSGDYVEYFGWKDKPEAEVMARHDEGQMNPTLVISSALMLTTQLTHLIATTLDLILPKKMRSSDFGLLMKSEYRFTKRLLQLNFNIAYLCVTQGINPEYLKPKQTLHNLKLLIDFTEVGGIQFGRPDQRMTNFDPLLRIHYDLLQDLERRKSLDDGPEDSDEEDGISAHLGLEDEDWESINRNETILPGDHLTLRSPSPPSYGLPLASHLWSSLFRGQPPHPTSPRHN</sequence>
<dbReference type="GO" id="GO:0097629">
    <property type="term" value="C:extrinsic component of omegasome membrane"/>
    <property type="evidence" value="ECO:0007669"/>
    <property type="project" value="TreeGrafter"/>
</dbReference>
<dbReference type="GO" id="GO:0097632">
    <property type="term" value="C:extrinsic component of phagophore assembly site membrane"/>
    <property type="evidence" value="ECO:0007669"/>
    <property type="project" value="TreeGrafter"/>
</dbReference>
<evidence type="ECO:0000313" key="2">
    <source>
        <dbReference type="EMBL" id="TRY73810.1"/>
    </source>
</evidence>
<evidence type="ECO:0000256" key="1">
    <source>
        <dbReference type="ARBA" id="ARBA00023054"/>
    </source>
</evidence>
<dbReference type="OMA" id="DLGRYGH"/>
<keyword evidence="3" id="KW-1185">Reference proteome</keyword>
<proteinExistence type="predicted"/>
<dbReference type="GO" id="GO:0009267">
    <property type="term" value="P:cellular response to starvation"/>
    <property type="evidence" value="ECO:0007669"/>
    <property type="project" value="TreeGrafter"/>
</dbReference>
<name>A0A553P833_TIGCA</name>
<dbReference type="STRING" id="6832.A0A553P833"/>
<accession>A0A553P833</accession>
<dbReference type="EMBL" id="VCGU01000007">
    <property type="protein sequence ID" value="TRY73810.1"/>
    <property type="molecule type" value="Genomic_DNA"/>
</dbReference>
<evidence type="ECO:0008006" key="4">
    <source>
        <dbReference type="Google" id="ProtNLM"/>
    </source>
</evidence>
<dbReference type="GO" id="GO:0016240">
    <property type="term" value="P:autophagosome membrane docking"/>
    <property type="evidence" value="ECO:0007669"/>
    <property type="project" value="TreeGrafter"/>
</dbReference>
<dbReference type="PANTHER" id="PTHR13664">
    <property type="entry name" value="BECLIN 1-ASSOCIATED AUTOPHAGY-RELATED KEY REGULATOR"/>
    <property type="match status" value="1"/>
</dbReference>
<dbReference type="GO" id="GO:0035014">
    <property type="term" value="F:phosphatidylinositol 3-kinase regulator activity"/>
    <property type="evidence" value="ECO:0007669"/>
    <property type="project" value="TreeGrafter"/>
</dbReference>
<dbReference type="Pfam" id="PF10186">
    <property type="entry name" value="ATG14"/>
    <property type="match status" value="1"/>
</dbReference>
<dbReference type="AlphaFoldDB" id="A0A553P833"/>
<gene>
    <name evidence="2" type="ORF">TCAL_02574</name>
</gene>
<dbReference type="GO" id="GO:0035032">
    <property type="term" value="C:phosphatidylinositol 3-kinase complex, class III"/>
    <property type="evidence" value="ECO:0007669"/>
    <property type="project" value="TreeGrafter"/>
</dbReference>
<dbReference type="GO" id="GO:0000045">
    <property type="term" value="P:autophagosome assembly"/>
    <property type="evidence" value="ECO:0007669"/>
    <property type="project" value="TreeGrafter"/>
</dbReference>
<organism evidence="2 3">
    <name type="scientific">Tigriopus californicus</name>
    <name type="common">Marine copepod</name>
    <dbReference type="NCBI Taxonomy" id="6832"/>
    <lineage>
        <taxon>Eukaryota</taxon>
        <taxon>Metazoa</taxon>
        <taxon>Ecdysozoa</taxon>
        <taxon>Arthropoda</taxon>
        <taxon>Crustacea</taxon>
        <taxon>Multicrustacea</taxon>
        <taxon>Hexanauplia</taxon>
        <taxon>Copepoda</taxon>
        <taxon>Harpacticoida</taxon>
        <taxon>Harpacticidae</taxon>
        <taxon>Tigriopus</taxon>
    </lineage>
</organism>
<reference evidence="2 3" key="1">
    <citation type="journal article" date="2018" name="Nat. Ecol. Evol.">
        <title>Genomic signatures of mitonuclear coevolution across populations of Tigriopus californicus.</title>
        <authorList>
            <person name="Barreto F.S."/>
            <person name="Watson E.T."/>
            <person name="Lima T.G."/>
            <person name="Willett C.S."/>
            <person name="Edmands S."/>
            <person name="Li W."/>
            <person name="Burton R.S."/>
        </authorList>
    </citation>
    <scope>NUCLEOTIDE SEQUENCE [LARGE SCALE GENOMIC DNA]</scope>
    <source>
        <strain evidence="2 3">San Diego</strain>
    </source>
</reference>
<dbReference type="GO" id="GO:0043495">
    <property type="term" value="F:protein-membrane adaptor activity"/>
    <property type="evidence" value="ECO:0007669"/>
    <property type="project" value="TreeGrafter"/>
</dbReference>
<dbReference type="InterPro" id="IPR018791">
    <property type="entry name" value="UV_resistance/autophagy_Atg14"/>
</dbReference>
<dbReference type="OrthoDB" id="16772at2759"/>
<protein>
    <recommendedName>
        <fullName evidence="4">Beclin 1-associated autophagy-related key regulator</fullName>
    </recommendedName>
</protein>
<dbReference type="GO" id="GO:0000423">
    <property type="term" value="P:mitophagy"/>
    <property type="evidence" value="ECO:0007669"/>
    <property type="project" value="TreeGrafter"/>
</dbReference>
<comment type="caution">
    <text evidence="2">The sequence shown here is derived from an EMBL/GenBank/DDBJ whole genome shotgun (WGS) entry which is preliminary data.</text>
</comment>
<dbReference type="GO" id="GO:0005776">
    <property type="term" value="C:autophagosome"/>
    <property type="evidence" value="ECO:0007669"/>
    <property type="project" value="TreeGrafter"/>
</dbReference>
<evidence type="ECO:0000313" key="3">
    <source>
        <dbReference type="Proteomes" id="UP000318571"/>
    </source>
</evidence>